<proteinExistence type="predicted"/>
<name>W6PB70_9BACE</name>
<gene>
    <name evidence="1" type="ORF">BN890_49350</name>
</gene>
<dbReference type="EMBL" id="CBXG010000054">
    <property type="protein sequence ID" value="CDM07311.1"/>
    <property type="molecule type" value="Genomic_DNA"/>
</dbReference>
<protein>
    <submittedName>
        <fullName evidence="1">Uncharacterized protein</fullName>
    </submittedName>
</protein>
<evidence type="ECO:0000313" key="1">
    <source>
        <dbReference type="EMBL" id="CDM07311.1"/>
    </source>
</evidence>
<comment type="caution">
    <text evidence="1">The sequence shown here is derived from an EMBL/GenBank/DDBJ whole genome shotgun (WGS) entry which is preliminary data.</text>
</comment>
<organism evidence="1 2">
    <name type="scientific">Bacteroides xylanisolvens SD CC 1b</name>
    <dbReference type="NCBI Taxonomy" id="702447"/>
    <lineage>
        <taxon>Bacteria</taxon>
        <taxon>Pseudomonadati</taxon>
        <taxon>Bacteroidota</taxon>
        <taxon>Bacteroidia</taxon>
        <taxon>Bacteroidales</taxon>
        <taxon>Bacteroidaceae</taxon>
        <taxon>Bacteroides</taxon>
    </lineage>
</organism>
<dbReference type="Proteomes" id="UP000019380">
    <property type="component" value="Unassembled WGS sequence"/>
</dbReference>
<accession>W6PB70</accession>
<dbReference type="AlphaFoldDB" id="W6PB70"/>
<evidence type="ECO:0000313" key="2">
    <source>
        <dbReference type="Proteomes" id="UP000019380"/>
    </source>
</evidence>
<sequence length="46" mass="5466">MFMIRKYTHHLMSGKGIRENFERTLFFCRIKKVQVIYGISVKSASL</sequence>
<reference evidence="1 2" key="1">
    <citation type="submission" date="2013-12" db="EMBL/GenBank/DDBJ databases">
        <title>Improved hybrid genome assemblies of Bacteroides xylanisolvens SD CC 1b and Bacteroides xylanisolvens SD CC 2a using Illumina and 454 Sequencing.</title>
        <authorList>
            <person name="Ramaraj T."/>
            <person name="Sundararajan A."/>
            <person name="Mudge J."/>
            <person name="Schilkey F.D."/>
            <person name="Delvecchio V."/>
            <person name="Donlon M."/>
            <person name="Ziemer C."/>
        </authorList>
    </citation>
    <scope>NUCLEOTIDE SEQUENCE [LARGE SCALE GENOMIC DNA]</scope>
</reference>